<dbReference type="OrthoDB" id="142218at2"/>
<dbReference type="Gene3D" id="1.10.10.2840">
    <property type="entry name" value="PucR C-terminal helix-turn-helix domain"/>
    <property type="match status" value="1"/>
</dbReference>
<name>A0A179SSI4_9BACI</name>
<dbReference type="InterPro" id="IPR041522">
    <property type="entry name" value="CdaR_GGDEF"/>
</dbReference>
<gene>
    <name evidence="5" type="ORF">A6K24_07700</name>
</gene>
<evidence type="ECO:0000313" key="5">
    <source>
        <dbReference type="EMBL" id="OAS83980.1"/>
    </source>
</evidence>
<dbReference type="PANTHER" id="PTHR33744">
    <property type="entry name" value="CARBOHYDRATE DIACID REGULATOR"/>
    <property type="match status" value="1"/>
</dbReference>
<evidence type="ECO:0000256" key="1">
    <source>
        <dbReference type="ARBA" id="ARBA00006754"/>
    </source>
</evidence>
<dbReference type="EMBL" id="LWSG01000034">
    <property type="protein sequence ID" value="OAS83980.1"/>
    <property type="molecule type" value="Genomic_DNA"/>
</dbReference>
<dbReference type="PANTHER" id="PTHR33744:SF1">
    <property type="entry name" value="DNA-BINDING TRANSCRIPTIONAL ACTIVATOR ADER"/>
    <property type="match status" value="1"/>
</dbReference>
<evidence type="ECO:0000259" key="4">
    <source>
        <dbReference type="Pfam" id="PF17853"/>
    </source>
</evidence>
<reference evidence="6" key="1">
    <citation type="submission" date="2016-04" db="EMBL/GenBank/DDBJ databases">
        <authorList>
            <person name="Lyu Z."/>
            <person name="Lyu W."/>
        </authorList>
    </citation>
    <scope>NUCLEOTIDE SEQUENCE [LARGE SCALE GENOMIC DNA]</scope>
    <source>
        <strain evidence="6">C44</strain>
    </source>
</reference>
<comment type="similarity">
    <text evidence="1">Belongs to the CdaR family.</text>
</comment>
<dbReference type="STRING" id="152268.A6K24_07700"/>
<dbReference type="Pfam" id="PF13556">
    <property type="entry name" value="HTH_30"/>
    <property type="match status" value="1"/>
</dbReference>
<organism evidence="5 6">
    <name type="scientific">Metabacillus litoralis</name>
    <dbReference type="NCBI Taxonomy" id="152268"/>
    <lineage>
        <taxon>Bacteria</taxon>
        <taxon>Bacillati</taxon>
        <taxon>Bacillota</taxon>
        <taxon>Bacilli</taxon>
        <taxon>Bacillales</taxon>
        <taxon>Bacillaceae</taxon>
        <taxon>Metabacillus</taxon>
    </lineage>
</organism>
<dbReference type="AlphaFoldDB" id="A0A179SSI4"/>
<dbReference type="RefSeq" id="WP_066336804.1">
    <property type="nucleotide sequence ID" value="NZ_LWSG01000034.1"/>
</dbReference>
<dbReference type="InterPro" id="IPR025736">
    <property type="entry name" value="PucR_C-HTH_dom"/>
</dbReference>
<evidence type="ECO:0000259" key="2">
    <source>
        <dbReference type="Pfam" id="PF07905"/>
    </source>
</evidence>
<protein>
    <submittedName>
        <fullName evidence="5">PucR family transcriptional regulator</fullName>
    </submittedName>
</protein>
<keyword evidence="6" id="KW-1185">Reference proteome</keyword>
<accession>A0A179SSI4</accession>
<dbReference type="InterPro" id="IPR042070">
    <property type="entry name" value="PucR_C-HTH_sf"/>
</dbReference>
<dbReference type="Pfam" id="PF07905">
    <property type="entry name" value="PucR"/>
    <property type="match status" value="1"/>
</dbReference>
<dbReference type="InterPro" id="IPR012914">
    <property type="entry name" value="PucR_dom"/>
</dbReference>
<dbReference type="Pfam" id="PF17853">
    <property type="entry name" value="GGDEF_2"/>
    <property type="match status" value="1"/>
</dbReference>
<evidence type="ECO:0000313" key="6">
    <source>
        <dbReference type="Proteomes" id="UP000078534"/>
    </source>
</evidence>
<dbReference type="Proteomes" id="UP000078534">
    <property type="component" value="Unassembled WGS sequence"/>
</dbReference>
<feature type="domain" description="CdaR GGDEF-like" evidence="4">
    <location>
        <begin position="291"/>
        <end position="421"/>
    </location>
</feature>
<comment type="caution">
    <text evidence="5">The sequence shown here is derived from an EMBL/GenBank/DDBJ whole genome shotgun (WGS) entry which is preliminary data.</text>
</comment>
<feature type="domain" description="PucR C-terminal helix-turn-helix" evidence="3">
    <location>
        <begin position="475"/>
        <end position="533"/>
    </location>
</feature>
<feature type="domain" description="Purine catabolism PurC-like" evidence="2">
    <location>
        <begin position="5"/>
        <end position="124"/>
    </location>
</feature>
<proteinExistence type="inferred from homology"/>
<evidence type="ECO:0000259" key="3">
    <source>
        <dbReference type="Pfam" id="PF13556"/>
    </source>
</evidence>
<sequence>MRLSELLDLPVFNGTVLIAGKYGVEREVNTVNMMDAPDIIYFLKKDELLVTTAFHFKDDLDSLLLLIREMNKQGCSGLGIKTKRFLQEIPELAISLANELHFPLLELPIHTSLGDIVNKSLSYILDIRTNELHHAMQTHQQFTNHIMSGQGIHKILDSLSSLIDLPVVLLNHQLQLTGRKQFHNLPFSENLESLISTGHYFHFPKTTMTAFSFVNGTRETITLFPVYTHKQYSYLCVLGSVQLSDRSTILTIKQATNVIAFELMKENALKQNTRRIQNEFFTNFIKGAFTTTEEVISRAKEFKLANEQRYICAVGKIDDEDKNLTLLQYQTEEELIHDTIESELQRFHQKIHIFTIDQSYLLLLEMKGGWKEIIQPFLSLLKKIQMKIHSHFQEDLSFGISNYAEQLIHVPVSYKEAIDALYYGNMSGKKQFIDIYQPKEVPEILRMVPFDQLKKFYTDTFQAFANEPKRDHQVLLQTLAVYLETHCQMSETAKRLYVHRNTVIYRLEKCEEIIGRSLKEPEETLRLRLAFRIKSLIQGNSQLFQ</sequence>
<dbReference type="InterPro" id="IPR051448">
    <property type="entry name" value="CdaR-like_regulators"/>
</dbReference>